<dbReference type="PROSITE" id="PS00489">
    <property type="entry name" value="RNA_POL_PHAGE_2"/>
    <property type="match status" value="1"/>
</dbReference>
<keyword evidence="5 10" id="KW-0548">Nucleotidyltransferase</keyword>
<dbReference type="GO" id="GO:0006390">
    <property type="term" value="P:mitochondrial transcription"/>
    <property type="evidence" value="ECO:0007669"/>
    <property type="project" value="TreeGrafter"/>
</dbReference>
<protein>
    <recommendedName>
        <fullName evidence="2 10">DNA-directed RNA polymerase</fullName>
        <ecNumber evidence="2 10">2.7.7.6</ecNumber>
    </recommendedName>
</protein>
<evidence type="ECO:0000259" key="12">
    <source>
        <dbReference type="SMART" id="SM01311"/>
    </source>
</evidence>
<evidence type="ECO:0000256" key="4">
    <source>
        <dbReference type="ARBA" id="ARBA00022679"/>
    </source>
</evidence>
<dbReference type="InterPro" id="IPR043502">
    <property type="entry name" value="DNA/RNA_pol_sf"/>
</dbReference>
<dbReference type="OrthoDB" id="276422at2759"/>
<evidence type="ECO:0000313" key="13">
    <source>
        <dbReference type="EMBL" id="CAD7624209.1"/>
    </source>
</evidence>
<dbReference type="Gene3D" id="1.10.287.280">
    <property type="match status" value="1"/>
</dbReference>
<dbReference type="InterPro" id="IPR037159">
    <property type="entry name" value="RNA_POL_N_sf"/>
</dbReference>
<dbReference type="InterPro" id="IPR011990">
    <property type="entry name" value="TPR-like_helical_dom_sf"/>
</dbReference>
<proteinExistence type="inferred from homology"/>
<dbReference type="FunFam" id="1.10.150.20:FF:000031">
    <property type="entry name" value="DNA-directed RNA polymerase"/>
    <property type="match status" value="1"/>
</dbReference>
<gene>
    <name evidence="13" type="ORF">OSB1V03_LOCUS4655</name>
</gene>
<dbReference type="SMART" id="SM01311">
    <property type="entry name" value="RPOL_N"/>
    <property type="match status" value="1"/>
</dbReference>
<keyword evidence="14" id="KW-1185">Reference proteome</keyword>
<feature type="compositionally biased region" description="Low complexity" evidence="11">
    <location>
        <begin position="111"/>
        <end position="124"/>
    </location>
</feature>
<dbReference type="Gene3D" id="1.25.40.10">
    <property type="entry name" value="Tetratricopeptide repeat domain"/>
    <property type="match status" value="1"/>
</dbReference>
<evidence type="ECO:0000256" key="6">
    <source>
        <dbReference type="ARBA" id="ARBA00022946"/>
    </source>
</evidence>
<keyword evidence="3 10" id="KW-0240">DNA-directed RNA polymerase</keyword>
<evidence type="ECO:0000256" key="11">
    <source>
        <dbReference type="SAM" id="MobiDB-lite"/>
    </source>
</evidence>
<evidence type="ECO:0000256" key="3">
    <source>
        <dbReference type="ARBA" id="ARBA00022478"/>
    </source>
</evidence>
<dbReference type="Gene3D" id="1.10.150.20">
    <property type="entry name" value="5' to 3' exonuclease, C-terminal subdomain"/>
    <property type="match status" value="1"/>
</dbReference>
<feature type="compositionally biased region" description="Basic and acidic residues" evidence="11">
    <location>
        <begin position="128"/>
        <end position="141"/>
    </location>
</feature>
<sequence length="1187" mass="137440">MDVKTKLVVKSKTTSQLKAKQFPRLLKDLEKFNKKLLKEKTLKTTGLSADDYDMDVMSHYIESEANSELTEETEVEETNSGNEWFDSCVDVMAPETEQMTELIDGFGGHSSSGKKSANKSTKQTKSSRKQEELRQELREMDVKSKASSLRSSLKSYIHSCIYADFVSKAHSVLLYYRSKQLKAFTIGNRCEESNAIDVSVYNVLLKGWAQRGKTLRIKELLSLMKSANVKPNNESFAYYFLSLGRQTNPPTVQEVMSAVQQMATNDLNTQQVFDNCFINKEERNVILSLLNKSVPHLRPNAITFRKEYSCNLMKSIETSEQKPYNPCEDLDLSGLESAVEQQFGLEINGNIIIKSIVCDDLSDANDKRKKYLKNQWNKSEDEWRELLKEAFLRQIKTLQMQSNEIKGMTLYPYLAVLDTKYYIEAMIEEIRLCANMSEYYSPPMSALYSNLGKKLMLRYLVKTHIRDGTAQDFQELYNKYINYYKNPSMTTQYNSRQFWQKAMTDNQHNYNNNIRYKVWPFHIQVGVGHFLYDLIIQETKIDANIMNSKIAVKRKVPAFGISYKPIGNLKYQKEFRAHPTITKLFRRVCLDSLVFDINMLPMLCPPTPWVSPRFGGYLLCKTDFVRMPDTYQKWIYNTYDNQKLYPVFDSLNYLSMCPWILNSRVLDVATHIFRNKGDLNLSIPKPITEFPPLPKVEQSMSRSDKIQRFRQRFQQKREMAEMYSLWCDCLYKLSIANHFRNKIFWFPNNIDFRGRVYPVPPHFNHLGNDLTRSLMLFAKGQPLGEDGLDWLKIHLINLTGLKKRSSMAERLAFANEIMPLIIDSADNPLDGCKWWMQSDEPWQTLASCVEIVNAIRSPDPTQYISHFPVHQDGSCNGLQHYAALGRDQIGAESVNLHPADRPQDVYSDVAALVEKQRARDAMDGHEVGKLLDGYVGRKIVKQTVMTYVYGVTRFGAKLQIYKRLKEIDKFPKERAFSSAIYLTQKTFLSIQEMFTETRCIQDWLTDCARQISRVYEKPVEWITPLEFPVIQPYHKSKAKIGETFLGIGSETNLKYLCRSDAFQKPNSLKQKNAFPPNFIHSLDSSHMMLTALRCHREGLTYASVHDCFWTHANCVHLMNRFCREQFVSLHNEPILDDLAHHFIRIYGSMPSNASKADVNKTLELLGKRLTKGDFVLENVLNSVYFFS</sequence>
<organism evidence="13">
    <name type="scientific">Medioppia subpectinata</name>
    <dbReference type="NCBI Taxonomy" id="1979941"/>
    <lineage>
        <taxon>Eukaryota</taxon>
        <taxon>Metazoa</taxon>
        <taxon>Ecdysozoa</taxon>
        <taxon>Arthropoda</taxon>
        <taxon>Chelicerata</taxon>
        <taxon>Arachnida</taxon>
        <taxon>Acari</taxon>
        <taxon>Acariformes</taxon>
        <taxon>Sarcoptiformes</taxon>
        <taxon>Oribatida</taxon>
        <taxon>Brachypylina</taxon>
        <taxon>Oppioidea</taxon>
        <taxon>Oppiidae</taxon>
        <taxon>Medioppia</taxon>
    </lineage>
</organism>
<reference evidence="13" key="1">
    <citation type="submission" date="2020-11" db="EMBL/GenBank/DDBJ databases">
        <authorList>
            <person name="Tran Van P."/>
        </authorList>
    </citation>
    <scope>NUCLEOTIDE SEQUENCE</scope>
</reference>
<dbReference type="GO" id="GO:0071897">
    <property type="term" value="P:DNA biosynthetic process"/>
    <property type="evidence" value="ECO:0007669"/>
    <property type="project" value="UniProtKB-ARBA"/>
</dbReference>
<dbReference type="InterPro" id="IPR029262">
    <property type="entry name" value="RPOL_N"/>
</dbReference>
<dbReference type="Proteomes" id="UP000759131">
    <property type="component" value="Unassembled WGS sequence"/>
</dbReference>
<dbReference type="SUPFAM" id="SSF56672">
    <property type="entry name" value="DNA/RNA polymerases"/>
    <property type="match status" value="1"/>
</dbReference>
<evidence type="ECO:0000256" key="7">
    <source>
        <dbReference type="ARBA" id="ARBA00023163"/>
    </source>
</evidence>
<name>A0A7R9KLF3_9ACAR</name>
<dbReference type="EMBL" id="OC856745">
    <property type="protein sequence ID" value="CAD7624209.1"/>
    <property type="molecule type" value="Genomic_DNA"/>
</dbReference>
<keyword evidence="4 10" id="KW-0808">Transferase</keyword>
<evidence type="ECO:0000256" key="9">
    <source>
        <dbReference type="PROSITE-ProRule" id="PRU00708"/>
    </source>
</evidence>
<dbReference type="AlphaFoldDB" id="A0A7R9KLF3"/>
<dbReference type="GO" id="GO:0003899">
    <property type="term" value="F:DNA-directed RNA polymerase activity"/>
    <property type="evidence" value="ECO:0007669"/>
    <property type="project" value="UniProtKB-EC"/>
</dbReference>
<dbReference type="GO" id="GO:0034245">
    <property type="term" value="C:mitochondrial DNA-directed RNA polymerase complex"/>
    <property type="evidence" value="ECO:0007669"/>
    <property type="project" value="TreeGrafter"/>
</dbReference>
<feature type="repeat" description="PPR" evidence="9">
    <location>
        <begin position="197"/>
        <end position="231"/>
    </location>
</feature>
<dbReference type="FunFam" id="1.10.287.280:FF:000001">
    <property type="entry name" value="DNA-directed RNA polymerase"/>
    <property type="match status" value="1"/>
</dbReference>
<keyword evidence="7 10" id="KW-0804">Transcription</keyword>
<dbReference type="Gene3D" id="1.10.1320.10">
    <property type="entry name" value="DNA-directed RNA polymerase, N-terminal domain"/>
    <property type="match status" value="1"/>
</dbReference>
<keyword evidence="6" id="KW-0809">Transit peptide</keyword>
<evidence type="ECO:0000313" key="14">
    <source>
        <dbReference type="Proteomes" id="UP000759131"/>
    </source>
</evidence>
<dbReference type="PROSITE" id="PS51375">
    <property type="entry name" value="PPR"/>
    <property type="match status" value="1"/>
</dbReference>
<dbReference type="InterPro" id="IPR002885">
    <property type="entry name" value="PPR_rpt"/>
</dbReference>
<comment type="catalytic activity">
    <reaction evidence="8 10">
        <text>RNA(n) + a ribonucleoside 5'-triphosphate = RNA(n+1) + diphosphate</text>
        <dbReference type="Rhea" id="RHEA:21248"/>
        <dbReference type="Rhea" id="RHEA-COMP:14527"/>
        <dbReference type="Rhea" id="RHEA-COMP:17342"/>
        <dbReference type="ChEBI" id="CHEBI:33019"/>
        <dbReference type="ChEBI" id="CHEBI:61557"/>
        <dbReference type="ChEBI" id="CHEBI:140395"/>
        <dbReference type="EC" id="2.7.7.6"/>
    </reaction>
</comment>
<dbReference type="InterPro" id="IPR046950">
    <property type="entry name" value="DNA-dir_Rpol_C_phage-type"/>
</dbReference>
<comment type="similarity">
    <text evidence="1 10">Belongs to the phage and mitochondrial RNA polymerase family.</text>
</comment>
<comment type="function">
    <text evidence="10">DNA-dependent RNA polymerase catalyzes the transcription of DNA into RNA using the four ribonucleoside triphosphates as substrates.</text>
</comment>
<dbReference type="Pfam" id="PF00940">
    <property type="entry name" value="RNA_pol"/>
    <property type="match status" value="1"/>
</dbReference>
<dbReference type="PANTHER" id="PTHR10102">
    <property type="entry name" value="DNA-DIRECTED RNA POLYMERASE, MITOCHONDRIAL"/>
    <property type="match status" value="1"/>
</dbReference>
<dbReference type="GO" id="GO:0001018">
    <property type="term" value="F:mitochondrial promoter sequence-specific DNA binding"/>
    <property type="evidence" value="ECO:0007669"/>
    <property type="project" value="TreeGrafter"/>
</dbReference>
<dbReference type="Pfam" id="PF14700">
    <property type="entry name" value="RPOL_N"/>
    <property type="match status" value="1"/>
</dbReference>
<accession>A0A7R9KLF3</accession>
<evidence type="ECO:0000256" key="10">
    <source>
        <dbReference type="RuleBase" id="RU003805"/>
    </source>
</evidence>
<evidence type="ECO:0000256" key="2">
    <source>
        <dbReference type="ARBA" id="ARBA00012418"/>
    </source>
</evidence>
<dbReference type="PROSITE" id="PS00900">
    <property type="entry name" value="RNA_POL_PHAGE_1"/>
    <property type="match status" value="1"/>
</dbReference>
<dbReference type="EC" id="2.7.7.6" evidence="2 10"/>
<evidence type="ECO:0000256" key="5">
    <source>
        <dbReference type="ARBA" id="ARBA00022695"/>
    </source>
</evidence>
<evidence type="ECO:0000256" key="8">
    <source>
        <dbReference type="ARBA" id="ARBA00048552"/>
    </source>
</evidence>
<dbReference type="PANTHER" id="PTHR10102:SF0">
    <property type="entry name" value="DNA-DIRECTED RNA POLYMERASE, MITOCHONDRIAL"/>
    <property type="match status" value="1"/>
</dbReference>
<evidence type="ECO:0000256" key="1">
    <source>
        <dbReference type="ARBA" id="ARBA00009493"/>
    </source>
</evidence>
<dbReference type="InterPro" id="IPR002092">
    <property type="entry name" value="DNA-dir_Rpol_phage-type"/>
</dbReference>
<dbReference type="EMBL" id="CAJPIZ010002170">
    <property type="protein sequence ID" value="CAG2104639.1"/>
    <property type="molecule type" value="Genomic_DNA"/>
</dbReference>
<feature type="domain" description="DNA-directed RNA polymerase N-terminal" evidence="12">
    <location>
        <begin position="340"/>
        <end position="656"/>
    </location>
</feature>
<feature type="region of interest" description="Disordered" evidence="11">
    <location>
        <begin position="103"/>
        <end position="141"/>
    </location>
</feature>